<keyword evidence="3" id="KW-0949">S-adenosyl-L-methionine</keyword>
<evidence type="ECO:0000313" key="9">
    <source>
        <dbReference type="EMBL" id="CCJ28244.1"/>
    </source>
</evidence>
<dbReference type="InterPro" id="IPR026489">
    <property type="entry name" value="CXC_dom"/>
</dbReference>
<dbReference type="CDD" id="cd10519">
    <property type="entry name" value="SET_EZH"/>
    <property type="match status" value="1"/>
</dbReference>
<feature type="domain" description="SET" evidence="7">
    <location>
        <begin position="430"/>
        <end position="546"/>
    </location>
</feature>
<keyword evidence="4" id="KW-0805">Transcription regulation</keyword>
<dbReference type="PANTHER" id="PTHR45747:SF4">
    <property type="entry name" value="HISTONE-LYSINE N-METHYLTRANSFERASE E(Z)"/>
    <property type="match status" value="1"/>
</dbReference>
<dbReference type="SMART" id="SM00317">
    <property type="entry name" value="SET"/>
    <property type="match status" value="1"/>
</dbReference>
<dbReference type="STRING" id="1209962.L0P825"/>
<feature type="domain" description="CXC" evidence="8">
    <location>
        <begin position="313"/>
        <end position="423"/>
    </location>
</feature>
<evidence type="ECO:0000256" key="1">
    <source>
        <dbReference type="ARBA" id="ARBA00022603"/>
    </source>
</evidence>
<dbReference type="Gene3D" id="2.170.270.10">
    <property type="entry name" value="SET domain"/>
    <property type="match status" value="1"/>
</dbReference>
<dbReference type="Proteomes" id="UP000010422">
    <property type="component" value="Unassembled WGS sequence"/>
</dbReference>
<comment type="catalytic activity">
    <reaction evidence="6">
        <text>L-lysyl(27)-[histone H3] + 3 S-adenosyl-L-methionine = N(6),N(6),N(6)-trimethyl-L-lysyl(27)-[histone H3] + 3 S-adenosyl-L-homocysteine + 3 H(+)</text>
        <dbReference type="Rhea" id="RHEA:60292"/>
        <dbReference type="Rhea" id="RHEA-COMP:15535"/>
        <dbReference type="Rhea" id="RHEA-COMP:15548"/>
        <dbReference type="ChEBI" id="CHEBI:15378"/>
        <dbReference type="ChEBI" id="CHEBI:29969"/>
        <dbReference type="ChEBI" id="CHEBI:57856"/>
        <dbReference type="ChEBI" id="CHEBI:59789"/>
        <dbReference type="ChEBI" id="CHEBI:61961"/>
        <dbReference type="EC" id="2.1.1.356"/>
    </reaction>
</comment>
<evidence type="ECO:0000256" key="3">
    <source>
        <dbReference type="ARBA" id="ARBA00022691"/>
    </source>
</evidence>
<dbReference type="EMBL" id="CAKM01000034">
    <property type="protein sequence ID" value="CCJ28244.1"/>
    <property type="molecule type" value="Genomic_DNA"/>
</dbReference>
<dbReference type="SUPFAM" id="SSF82199">
    <property type="entry name" value="SET domain"/>
    <property type="match status" value="1"/>
</dbReference>
<name>L0P825_PNEJI</name>
<dbReference type="InParanoid" id="L0P825"/>
<evidence type="ECO:0000313" key="10">
    <source>
        <dbReference type="Proteomes" id="UP000010422"/>
    </source>
</evidence>
<dbReference type="InterPro" id="IPR041355">
    <property type="entry name" value="Pre-SET_CXC"/>
</dbReference>
<dbReference type="PANTHER" id="PTHR45747">
    <property type="entry name" value="HISTONE-LYSINE N-METHYLTRANSFERASE E(Z)"/>
    <property type="match status" value="1"/>
</dbReference>
<evidence type="ECO:0000259" key="7">
    <source>
        <dbReference type="PROSITE" id="PS50280"/>
    </source>
</evidence>
<protein>
    <recommendedName>
        <fullName evidence="11">SET domain-containing protein</fullName>
    </recommendedName>
</protein>
<evidence type="ECO:0000259" key="8">
    <source>
        <dbReference type="PROSITE" id="PS51633"/>
    </source>
</evidence>
<dbReference type="GO" id="GO:0005634">
    <property type="term" value="C:nucleus"/>
    <property type="evidence" value="ECO:0007669"/>
    <property type="project" value="TreeGrafter"/>
</dbReference>
<organism evidence="10">
    <name type="scientific">Pneumocystis jirovecii</name>
    <name type="common">Human pneumocystis pneumonia agent</name>
    <dbReference type="NCBI Taxonomy" id="42068"/>
    <lineage>
        <taxon>Eukaryota</taxon>
        <taxon>Fungi</taxon>
        <taxon>Dikarya</taxon>
        <taxon>Ascomycota</taxon>
        <taxon>Taphrinomycotina</taxon>
        <taxon>Pneumocystomycetes</taxon>
        <taxon>Pneumocystaceae</taxon>
        <taxon>Pneumocystis</taxon>
    </lineage>
</organism>
<keyword evidence="2" id="KW-0808">Transferase</keyword>
<dbReference type="InterPro" id="IPR001214">
    <property type="entry name" value="SET_dom"/>
</dbReference>
<dbReference type="InterPro" id="IPR046341">
    <property type="entry name" value="SET_dom_sf"/>
</dbReference>
<gene>
    <name evidence="9" type="ORF">PNEJI1_003304</name>
</gene>
<evidence type="ECO:0000256" key="4">
    <source>
        <dbReference type="ARBA" id="ARBA00023015"/>
    </source>
</evidence>
<dbReference type="GO" id="GO:0140951">
    <property type="term" value="F:histone H3K27 trimethyltransferase activity"/>
    <property type="evidence" value="ECO:0007669"/>
    <property type="project" value="UniProtKB-EC"/>
</dbReference>
<evidence type="ECO:0000256" key="5">
    <source>
        <dbReference type="ARBA" id="ARBA00023163"/>
    </source>
</evidence>
<dbReference type="GO" id="GO:0031507">
    <property type="term" value="P:heterochromatin formation"/>
    <property type="evidence" value="ECO:0007669"/>
    <property type="project" value="TreeGrafter"/>
</dbReference>
<dbReference type="Pfam" id="PF18264">
    <property type="entry name" value="preSET_CXC"/>
    <property type="match status" value="1"/>
</dbReference>
<evidence type="ECO:0008006" key="11">
    <source>
        <dbReference type="Google" id="ProtNLM"/>
    </source>
</evidence>
<dbReference type="Pfam" id="PF00856">
    <property type="entry name" value="SET"/>
    <property type="match status" value="1"/>
</dbReference>
<dbReference type="PROSITE" id="PS50280">
    <property type="entry name" value="SET"/>
    <property type="match status" value="1"/>
</dbReference>
<keyword evidence="5" id="KW-0804">Transcription</keyword>
<comment type="caution">
    <text evidence="9">The sequence shown here is derived from an EMBL/GenBank/DDBJ whole genome shotgun (WGS) entry which is preliminary data.</text>
</comment>
<reference evidence="9 10" key="1">
    <citation type="journal article" date="2012" name="MBio">
        <title>De novo assembly of the Pneumocystis jirovecii genome from a single bronchoalveolar lavage fluid specimen from a patient.</title>
        <authorList>
            <person name="Cisse O.H."/>
            <person name="Pagni M."/>
            <person name="Hauser P.M."/>
        </authorList>
    </citation>
    <scope>NUCLEOTIDE SEQUENCE [LARGE SCALE GENOMIC DNA]</scope>
    <source>
        <strain evidence="9 10">SE8</strain>
    </source>
</reference>
<dbReference type="GO" id="GO:0032259">
    <property type="term" value="P:methylation"/>
    <property type="evidence" value="ECO:0007669"/>
    <property type="project" value="UniProtKB-KW"/>
</dbReference>
<dbReference type="InterPro" id="IPR045318">
    <property type="entry name" value="EZH1/2-like"/>
</dbReference>
<accession>L0P825</accession>
<dbReference type="GO" id="GO:0003682">
    <property type="term" value="F:chromatin binding"/>
    <property type="evidence" value="ECO:0007669"/>
    <property type="project" value="TreeGrafter"/>
</dbReference>
<keyword evidence="1" id="KW-0489">Methyltransferase</keyword>
<evidence type="ECO:0000256" key="6">
    <source>
        <dbReference type="ARBA" id="ARBA00048568"/>
    </source>
</evidence>
<dbReference type="AlphaFoldDB" id="L0P825"/>
<dbReference type="PROSITE" id="PS51633">
    <property type="entry name" value="CXC"/>
    <property type="match status" value="1"/>
</dbReference>
<evidence type="ECO:0000256" key="2">
    <source>
        <dbReference type="ARBA" id="ARBA00022679"/>
    </source>
</evidence>
<proteinExistence type="predicted"/>
<dbReference type="VEuPathDB" id="FungiDB:PNEJI1_003304"/>
<sequence length="553" mass="63229">MTNTNPQISVISTFKRPKLYTHNFEKKDVAEIFLKPSCAWNTSKDMSNVSSIFNGKIKWDSLSFKTDNFAWRTDSCQSVYGFKENENKETYQQVKYKKYSPKNINNNFDLSDTLIHKNNNKITENCAKISNNTTVQLIPFSTTASSQKITNEHIETQKNNELLSFLERKYETITPKFSPQKKIDSISPIARNPFPLTIVGKSVISGLSSDITLLRTCFRVGEALKNFSVIFFSFLFLYNIIGIIKESDNKKESTTYVVGDLFHPLKGPYIYASYYDNKTTFKFQNGEMVRILGIFKKKKVTKNELKVAKMWTSYPDDCDKSGLSTKRAELKPCDHLGFCDENCLCVQNRVFCEKFCVCPSNCPRRWLGCLCKANKCSTWACECVKWKRECDPDICISCDSAEALDPTNRHNPEILALTCQNVPLQQGIGCRVILGKSNISGWGIFIGESVRADTFLGEYKGEIISHNESERRGKLYDKIGISFLFNLNKNQVVDATRMGNKFRYANHSRKRPNCFARVSLVNGCHRIGFYAIKDLKVGEELLFDYGSECFKKK</sequence>